<evidence type="ECO:0000256" key="3">
    <source>
        <dbReference type="ARBA" id="ARBA00022723"/>
    </source>
</evidence>
<evidence type="ECO:0000256" key="6">
    <source>
        <dbReference type="ARBA" id="ARBA00023049"/>
    </source>
</evidence>
<proteinExistence type="inferred from homology"/>
<evidence type="ECO:0000256" key="7">
    <source>
        <dbReference type="RuleBase" id="RU003435"/>
    </source>
</evidence>
<dbReference type="Gene3D" id="3.40.390.10">
    <property type="entry name" value="Collagenase (Catalytic Domain)"/>
    <property type="match status" value="1"/>
</dbReference>
<dbReference type="Gene3D" id="1.10.1370.10">
    <property type="entry name" value="Neurolysin, domain 3"/>
    <property type="match status" value="1"/>
</dbReference>
<keyword evidence="4 7" id="KW-0378">Hydrolase</keyword>
<dbReference type="InterPro" id="IPR024077">
    <property type="entry name" value="Neurolysin/TOP_dom2"/>
</dbReference>
<dbReference type="EMBL" id="JBEGDP010000003">
    <property type="protein sequence ID" value="MEQ7846664.1"/>
    <property type="molecule type" value="Genomic_DNA"/>
</dbReference>
<comment type="caution">
    <text evidence="9">The sequence shown here is derived from an EMBL/GenBank/DDBJ whole genome shotgun (WGS) entry which is preliminary data.</text>
</comment>
<dbReference type="RefSeq" id="WP_349803989.1">
    <property type="nucleotide sequence ID" value="NZ_JBEGDP010000003.1"/>
</dbReference>
<evidence type="ECO:0000313" key="10">
    <source>
        <dbReference type="Proteomes" id="UP001482520"/>
    </source>
</evidence>
<keyword evidence="3 7" id="KW-0479">Metal-binding</keyword>
<dbReference type="EC" id="3.4.24.-" evidence="9"/>
<dbReference type="Proteomes" id="UP001482520">
    <property type="component" value="Unassembled WGS sequence"/>
</dbReference>
<evidence type="ECO:0000256" key="2">
    <source>
        <dbReference type="ARBA" id="ARBA00022670"/>
    </source>
</evidence>
<evidence type="ECO:0000256" key="5">
    <source>
        <dbReference type="ARBA" id="ARBA00022833"/>
    </source>
</evidence>
<dbReference type="Pfam" id="PF01432">
    <property type="entry name" value="Peptidase_M3"/>
    <property type="match status" value="1"/>
</dbReference>
<comment type="cofactor">
    <cofactor evidence="7">
        <name>Zn(2+)</name>
        <dbReference type="ChEBI" id="CHEBI:29105"/>
    </cofactor>
    <text evidence="7">Binds 1 zinc ion.</text>
</comment>
<evidence type="ECO:0000256" key="4">
    <source>
        <dbReference type="ARBA" id="ARBA00022801"/>
    </source>
</evidence>
<comment type="similarity">
    <text evidence="1 7">Belongs to the peptidase M3 family.</text>
</comment>
<evidence type="ECO:0000259" key="8">
    <source>
        <dbReference type="Pfam" id="PF01432"/>
    </source>
</evidence>
<keyword evidence="5 7" id="KW-0862">Zinc</keyword>
<keyword evidence="10" id="KW-1185">Reference proteome</keyword>
<dbReference type="PANTHER" id="PTHR11804">
    <property type="entry name" value="PROTEASE M3 THIMET OLIGOPEPTIDASE-RELATED"/>
    <property type="match status" value="1"/>
</dbReference>
<dbReference type="SUPFAM" id="SSF55486">
    <property type="entry name" value="Metalloproteases ('zincins'), catalytic domain"/>
    <property type="match status" value="1"/>
</dbReference>
<reference evidence="9 10" key="1">
    <citation type="submission" date="2024-02" db="EMBL/GenBank/DDBJ databases">
        <title>Full genome sequence of Nocardioides kribbensis.</title>
        <authorList>
            <person name="Poletto B.L."/>
            <person name="Silva G."/>
            <person name="Galante D."/>
            <person name="Campos K.R."/>
            <person name="Santos M.B.N."/>
            <person name="Sacchi C.T."/>
        </authorList>
    </citation>
    <scope>NUCLEOTIDE SEQUENCE [LARGE SCALE GENOMIC DNA]</scope>
    <source>
        <strain evidence="9 10">O4R</strain>
    </source>
</reference>
<evidence type="ECO:0000313" key="9">
    <source>
        <dbReference type="EMBL" id="MEQ7846664.1"/>
    </source>
</evidence>
<keyword evidence="2 7" id="KW-0645">Protease</keyword>
<dbReference type="InterPro" id="IPR024079">
    <property type="entry name" value="MetalloPept_cat_dom_sf"/>
</dbReference>
<dbReference type="PANTHER" id="PTHR11804:SF84">
    <property type="entry name" value="SACCHAROLYSIN"/>
    <property type="match status" value="1"/>
</dbReference>
<dbReference type="GO" id="GO:0016787">
    <property type="term" value="F:hydrolase activity"/>
    <property type="evidence" value="ECO:0007669"/>
    <property type="project" value="UniProtKB-KW"/>
</dbReference>
<name>A0ABV1NW07_9ACTN</name>
<protein>
    <submittedName>
        <fullName evidence="9">M3 family metallopeptidase</fullName>
        <ecNumber evidence="9">3.4.24.-</ecNumber>
    </submittedName>
</protein>
<gene>
    <name evidence="9" type="ORF">V6R90_05180</name>
</gene>
<dbReference type="InterPro" id="IPR001567">
    <property type="entry name" value="Pept_M3A_M3B_dom"/>
</dbReference>
<accession>A0ABV1NW07</accession>
<feature type="domain" description="Peptidase M3A/M3B catalytic" evidence="8">
    <location>
        <begin position="213"/>
        <end position="636"/>
    </location>
</feature>
<evidence type="ECO:0000256" key="1">
    <source>
        <dbReference type="ARBA" id="ARBA00006040"/>
    </source>
</evidence>
<dbReference type="InterPro" id="IPR045090">
    <property type="entry name" value="Pept_M3A_M3B"/>
</dbReference>
<keyword evidence="6 7" id="KW-0482">Metalloprotease</keyword>
<sequence length="641" mass="70878">MTQDALAPLALPAVDDRDGWRALLETRSTGGLEAARALADGLRALEPGDPDALQRWNDLFVELSNAFAVCSLLAQVHPHAPLREAAEASEQELHRFRTALLLDASVFERLAAVPTEGLDDGARRVLADALRDFRRSGVDRDETTRARLTELSERASDLAQTFSRNIRDGAAVTRVPAAALTGLPADYVAAHPADAEGRVAITTDYPDTHPFLAFSTDREARHAVARTFFTLAPDNDAVLRELFDVRHERATTLGFPGWPDLDAEVKMIGTGEAIGEFVDRIAADALAASDRDVAVLLERARRDHPELEQVDVADSRHYGELVRREQYDVDAQAVREYFDFTRVRQGLLEVTGRLFGLTYTAVPDAPTWHEEVSVHDVSLDGQLLGRIYLDLHPRPGKYNHAAQFDLVSGVAGRQLPEGVLVCNVGRGRMEHSEVVTLFHEFGHLMHHVLAGRHPWVRFSGVATEWDFVEAPSQMLEEWAWDADVLATFATDDAGTPIPAALVERMRAAEEFGKGYYARTQMFYAAVSYQFHRDRPADLGARLHELSQEYAAFAALPGTHFHTGFGHLGGYTSAYYTYMWSLVIAKDLFSAFDADDLLAPDVATRYRDTVLAAGGSKDAADLVADFLGRPYDARAFRAWLEG</sequence>
<dbReference type="CDD" id="cd06455">
    <property type="entry name" value="M3A_TOP"/>
    <property type="match status" value="1"/>
</dbReference>
<organism evidence="9 10">
    <name type="scientific">Nocardioides kribbensis</name>
    <dbReference type="NCBI Taxonomy" id="305517"/>
    <lineage>
        <taxon>Bacteria</taxon>
        <taxon>Bacillati</taxon>
        <taxon>Actinomycetota</taxon>
        <taxon>Actinomycetes</taxon>
        <taxon>Propionibacteriales</taxon>
        <taxon>Nocardioidaceae</taxon>
        <taxon>Nocardioides</taxon>
    </lineage>
</organism>